<name>A0A9N7JNN6_CLOSE</name>
<gene>
    <name evidence="1" type="ORF">CP523_15345</name>
    <name evidence="2" type="ORF">NH397_07820</name>
</gene>
<dbReference type="EMBL" id="CP099799">
    <property type="protein sequence ID" value="USS02310.1"/>
    <property type="molecule type" value="Genomic_DNA"/>
</dbReference>
<reference evidence="1 3" key="1">
    <citation type="submission" date="2017-09" db="EMBL/GenBank/DDBJ databases">
        <authorList>
            <person name="Thomas P."/>
            <person name="Seyboldt C."/>
        </authorList>
    </citation>
    <scope>NUCLEOTIDE SEQUENCE [LARGE SCALE GENOMIC DNA]</scope>
    <source>
        <strain evidence="1 3">DSM 7534</strain>
    </source>
</reference>
<reference evidence="2" key="2">
    <citation type="submission" date="2022-06" db="EMBL/GenBank/DDBJ databases">
        <authorList>
            <person name="Holder M.E."/>
            <person name="Ajami N.J."/>
            <person name="Petrosino J.F."/>
        </authorList>
    </citation>
    <scope>NUCLEOTIDE SEQUENCE</scope>
    <source>
        <strain evidence="2">RMA 8861</strain>
    </source>
</reference>
<evidence type="ECO:0000313" key="2">
    <source>
        <dbReference type="EMBL" id="USS02310.1"/>
    </source>
</evidence>
<protein>
    <submittedName>
        <fullName evidence="2">DUF6096 family protein</fullName>
    </submittedName>
</protein>
<dbReference type="RefSeq" id="WP_066678776.1">
    <property type="nucleotide sequence ID" value="NZ_CABMIZ010000051.1"/>
</dbReference>
<dbReference type="InterPro" id="IPR046078">
    <property type="entry name" value="DUF6096"/>
</dbReference>
<organism evidence="1 3">
    <name type="scientific">Clostridium septicum</name>
    <dbReference type="NCBI Taxonomy" id="1504"/>
    <lineage>
        <taxon>Bacteria</taxon>
        <taxon>Bacillati</taxon>
        <taxon>Bacillota</taxon>
        <taxon>Clostridia</taxon>
        <taxon>Eubacteriales</taxon>
        <taxon>Clostridiaceae</taxon>
        <taxon>Clostridium</taxon>
    </lineage>
</organism>
<accession>A0A9N7JNN6</accession>
<dbReference type="AlphaFoldDB" id="A0A9N7JNN6"/>
<evidence type="ECO:0000313" key="1">
    <source>
        <dbReference type="EMBL" id="AYE35695.1"/>
    </source>
</evidence>
<dbReference type="Proteomes" id="UP001055437">
    <property type="component" value="Chromosome"/>
</dbReference>
<dbReference type="EMBL" id="CP023671">
    <property type="protein sequence ID" value="AYE35695.1"/>
    <property type="molecule type" value="Genomic_DNA"/>
</dbReference>
<dbReference type="Pfam" id="PF19591">
    <property type="entry name" value="DUF6096"/>
    <property type="match status" value="1"/>
</dbReference>
<evidence type="ECO:0000313" key="4">
    <source>
        <dbReference type="Proteomes" id="UP001055437"/>
    </source>
</evidence>
<keyword evidence="4" id="KW-1185">Reference proteome</keyword>
<dbReference type="GeneID" id="303562065"/>
<dbReference type="Proteomes" id="UP000280586">
    <property type="component" value="Chromosome"/>
</dbReference>
<dbReference type="KEGG" id="csep:CP523_15345"/>
<proteinExistence type="predicted"/>
<evidence type="ECO:0000313" key="3">
    <source>
        <dbReference type="Proteomes" id="UP000280586"/>
    </source>
</evidence>
<sequence>MALYKILTVGEKEYKLKLTTSATICIEEKLGCNILDPILEMGSSAPMDNKGNINMKKVTKIPIPSLKYLVTVLWGSLQKFHHGMTFEKTCDLLDEYIESGKTQMDLFEFIMNLLTESGILGTPEEKTENLK</sequence>
<dbReference type="OrthoDB" id="1708054at2"/>